<proteinExistence type="predicted"/>
<protein>
    <submittedName>
        <fullName evidence="2">Uncharacterized protein</fullName>
    </submittedName>
</protein>
<dbReference type="Gramene" id="A02p35420.2_BraZ1">
    <property type="protein sequence ID" value="A02p35420.2_BraZ1.CDS.1"/>
    <property type="gene ID" value="A02g35420.2_BraZ1"/>
</dbReference>
<evidence type="ECO:0000313" key="3">
    <source>
        <dbReference type="Proteomes" id="UP000694005"/>
    </source>
</evidence>
<name>A0A8D9H8J3_BRACM</name>
<reference evidence="2 3" key="1">
    <citation type="submission" date="2021-07" db="EMBL/GenBank/DDBJ databases">
        <authorList>
            <consortium name="Genoscope - CEA"/>
            <person name="William W."/>
        </authorList>
    </citation>
    <scope>NUCLEOTIDE SEQUENCE [LARGE SCALE GENOMIC DNA]</scope>
</reference>
<gene>
    <name evidence="2" type="ORF">BRAPAZ1V2_A02P35420.2</name>
</gene>
<evidence type="ECO:0000256" key="1">
    <source>
        <dbReference type="SAM" id="MobiDB-lite"/>
    </source>
</evidence>
<dbReference type="Proteomes" id="UP000694005">
    <property type="component" value="Chromosome A02"/>
</dbReference>
<dbReference type="AlphaFoldDB" id="A0A8D9H8J3"/>
<dbReference type="EMBL" id="LS974618">
    <property type="protein sequence ID" value="CAG7894590.1"/>
    <property type="molecule type" value="Genomic_DNA"/>
</dbReference>
<feature type="region of interest" description="Disordered" evidence="1">
    <location>
        <begin position="1"/>
        <end position="39"/>
    </location>
</feature>
<feature type="compositionally biased region" description="Polar residues" evidence="1">
    <location>
        <begin position="1"/>
        <end position="20"/>
    </location>
</feature>
<organism evidence="2 3">
    <name type="scientific">Brassica campestris</name>
    <name type="common">Field mustard</name>
    <dbReference type="NCBI Taxonomy" id="3711"/>
    <lineage>
        <taxon>Eukaryota</taxon>
        <taxon>Viridiplantae</taxon>
        <taxon>Streptophyta</taxon>
        <taxon>Embryophyta</taxon>
        <taxon>Tracheophyta</taxon>
        <taxon>Spermatophyta</taxon>
        <taxon>Magnoliopsida</taxon>
        <taxon>eudicotyledons</taxon>
        <taxon>Gunneridae</taxon>
        <taxon>Pentapetalae</taxon>
        <taxon>rosids</taxon>
        <taxon>malvids</taxon>
        <taxon>Brassicales</taxon>
        <taxon>Brassicaceae</taxon>
        <taxon>Brassiceae</taxon>
        <taxon>Brassica</taxon>
    </lineage>
</organism>
<evidence type="ECO:0000313" key="2">
    <source>
        <dbReference type="EMBL" id="CAG7894590.1"/>
    </source>
</evidence>
<accession>A0A8D9H8J3</accession>
<feature type="compositionally biased region" description="Basic and acidic residues" evidence="1">
    <location>
        <begin position="21"/>
        <end position="39"/>
    </location>
</feature>
<sequence>MKPSNENQPSHHSGNPSNLEQNRHRNRSYDAGKNRRERC</sequence>